<evidence type="ECO:0000256" key="1">
    <source>
        <dbReference type="ARBA" id="ARBA00004123"/>
    </source>
</evidence>
<gene>
    <name evidence="9" type="ORF">DCHRY22_LOCUS5564</name>
</gene>
<protein>
    <submittedName>
        <fullName evidence="9">(African queen) hypothetical protein</fullName>
    </submittedName>
</protein>
<proteinExistence type="predicted"/>
<evidence type="ECO:0000256" key="2">
    <source>
        <dbReference type="ARBA" id="ARBA00022491"/>
    </source>
</evidence>
<dbReference type="InterPro" id="IPR018379">
    <property type="entry name" value="BEN_domain"/>
</dbReference>
<evidence type="ECO:0000256" key="6">
    <source>
        <dbReference type="SAM" id="Coils"/>
    </source>
</evidence>
<name>A0A8J2QPD2_9NEOP</name>
<dbReference type="EMBL" id="CAKASE010000051">
    <property type="protein sequence ID" value="CAG9564587.1"/>
    <property type="molecule type" value="Genomic_DNA"/>
</dbReference>
<feature type="region of interest" description="Disordered" evidence="7">
    <location>
        <begin position="280"/>
        <end position="315"/>
    </location>
</feature>
<organism evidence="9 10">
    <name type="scientific">Danaus chrysippus</name>
    <name type="common">African queen</name>
    <dbReference type="NCBI Taxonomy" id="151541"/>
    <lineage>
        <taxon>Eukaryota</taxon>
        <taxon>Metazoa</taxon>
        <taxon>Ecdysozoa</taxon>
        <taxon>Arthropoda</taxon>
        <taxon>Hexapoda</taxon>
        <taxon>Insecta</taxon>
        <taxon>Pterygota</taxon>
        <taxon>Neoptera</taxon>
        <taxon>Endopterygota</taxon>
        <taxon>Lepidoptera</taxon>
        <taxon>Glossata</taxon>
        <taxon>Ditrysia</taxon>
        <taxon>Papilionoidea</taxon>
        <taxon>Nymphalidae</taxon>
        <taxon>Danainae</taxon>
        <taxon>Danaini</taxon>
        <taxon>Danaina</taxon>
        <taxon>Danaus</taxon>
        <taxon>Anosia</taxon>
    </lineage>
</organism>
<dbReference type="Gene3D" id="1.10.10.2590">
    <property type="entry name" value="BEN domain"/>
    <property type="match status" value="4"/>
</dbReference>
<feature type="region of interest" description="Disordered" evidence="7">
    <location>
        <begin position="116"/>
        <end position="145"/>
    </location>
</feature>
<dbReference type="Proteomes" id="UP000789524">
    <property type="component" value="Unassembled WGS sequence"/>
</dbReference>
<keyword evidence="10" id="KW-1185">Reference proteome</keyword>
<feature type="compositionally biased region" description="Low complexity" evidence="7">
    <location>
        <begin position="590"/>
        <end position="605"/>
    </location>
</feature>
<evidence type="ECO:0000256" key="4">
    <source>
        <dbReference type="ARBA" id="ARBA00023163"/>
    </source>
</evidence>
<feature type="compositionally biased region" description="Basic and acidic residues" evidence="7">
    <location>
        <begin position="514"/>
        <end position="529"/>
    </location>
</feature>
<dbReference type="PROSITE" id="PS51457">
    <property type="entry name" value="BEN"/>
    <property type="match status" value="4"/>
</dbReference>
<feature type="compositionally biased region" description="Basic residues" evidence="7">
    <location>
        <begin position="306"/>
        <end position="315"/>
    </location>
</feature>
<feature type="region of interest" description="Disordered" evidence="7">
    <location>
        <begin position="856"/>
        <end position="888"/>
    </location>
</feature>
<feature type="coiled-coil region" evidence="6">
    <location>
        <begin position="648"/>
        <end position="682"/>
    </location>
</feature>
<evidence type="ECO:0000313" key="10">
    <source>
        <dbReference type="Proteomes" id="UP000789524"/>
    </source>
</evidence>
<evidence type="ECO:0000313" key="9">
    <source>
        <dbReference type="EMBL" id="CAG9564587.1"/>
    </source>
</evidence>
<reference evidence="9" key="1">
    <citation type="submission" date="2021-09" db="EMBL/GenBank/DDBJ databases">
        <authorList>
            <person name="Martin H S."/>
        </authorList>
    </citation>
    <scope>NUCLEOTIDE SEQUENCE</scope>
</reference>
<dbReference type="GO" id="GO:0045666">
    <property type="term" value="P:positive regulation of neuron differentiation"/>
    <property type="evidence" value="ECO:0007669"/>
    <property type="project" value="InterPro"/>
</dbReference>
<dbReference type="OrthoDB" id="8186171at2759"/>
<evidence type="ECO:0000256" key="5">
    <source>
        <dbReference type="ARBA" id="ARBA00023242"/>
    </source>
</evidence>
<sequence length="888" mass="100162">MKNEIKEIHSKIEVLEAKLKTREPETLSVPDPLEQMTDCSTDDYFRPQQRRRSNKRKRNLTVTTDFVAIGDGNAVVPARLLKRIDWTSFTNATRKLLTAVFSRKVLATHSLTGKLSPAFSDKPAKKKTDDCWKDSRGRRPSKPSPLIMTTVMITSEMDAALALLELHRNNYVRVNTRPIADMDGPVHIATMFNGCITSKNSHSPSSSRKDKTTAEQKSWMVTSGRKIRKTSPVPKEKIKYEVATQTDIEINIPKKEKLEKVIKELHSKVEVLEAELKTREPETLSVPDPLEQMTDCSSDDYFGPQQRRRSHKRKRNLTVTTDFSSIGDYDSTFNKDEDTIENDNKRIKNALTPKITVKTNKDTVPIGDGNAVVPARLLKHMDWTSYTNATRKLLTAVFSRKVLATHSLTGKPSPAFPDKPAKKKLDPMLVNDIVQTVVEKCCVPENVVRTSITTKCADENIVQYYAVVPARRLKHMEWTSYTNATRKLLTAVFSRKVLATHSLTGKPSPAFSDKPAKKKTDDCWKDSRGRRPSKLSPLTMTTVMITSEMDAALALLDLHRNNNERVNSHPMANMDGQVHIATIFNSFVNSKTSHSPSTSPNPTTTAERKSWKLSPGGKSRKTSLVPKKTTTYDIATQTDIDVDNESEIEKMRNVIKGLCARIEELEAKLKTKEQETSSVTDSLELITDYSSDDFRPQQRRRSHKRKRNLTFTTDFSSIGDYDSTFSKDEDTIENDVKRIKALTPKNTVKTNKDKVSIGDGNAVVPARLLKHMDWTSYTNATRKLLTAVFSRKVLATHSLTGKPSPAFPDKPAKKKLDPMLVNDIVQTVVEKCCVPENVVRTSITTKCADESKMFRTREQNNKTKKTSKKENITPDDESEVNSNVKYLK</sequence>
<keyword evidence="6" id="KW-0175">Coiled coil</keyword>
<dbReference type="GO" id="GO:0005634">
    <property type="term" value="C:nucleus"/>
    <property type="evidence" value="ECO:0007669"/>
    <property type="project" value="UniProtKB-SubCell"/>
</dbReference>
<evidence type="ECO:0000256" key="3">
    <source>
        <dbReference type="ARBA" id="ARBA00023015"/>
    </source>
</evidence>
<feature type="domain" description="BEN" evidence="8">
    <location>
        <begin position="367"/>
        <end position="463"/>
    </location>
</feature>
<feature type="domain" description="BEN" evidence="8">
    <location>
        <begin position="458"/>
        <end position="599"/>
    </location>
</feature>
<dbReference type="GO" id="GO:0003714">
    <property type="term" value="F:transcription corepressor activity"/>
    <property type="evidence" value="ECO:0007669"/>
    <property type="project" value="InterPro"/>
</dbReference>
<dbReference type="InterPro" id="IPR037496">
    <property type="entry name" value="BEND6-like"/>
</dbReference>
<feature type="region of interest" description="Disordered" evidence="7">
    <location>
        <begin position="589"/>
        <end position="624"/>
    </location>
</feature>
<keyword evidence="3" id="KW-0805">Transcription regulation</keyword>
<feature type="region of interest" description="Disordered" evidence="7">
    <location>
        <begin position="504"/>
        <end position="532"/>
    </location>
</feature>
<dbReference type="PANTHER" id="PTHR35346">
    <property type="entry name" value="BEN DOMAIN-CONTAINING PROTEIN 6"/>
    <property type="match status" value="1"/>
</dbReference>
<dbReference type="GO" id="GO:0003677">
    <property type="term" value="F:DNA binding"/>
    <property type="evidence" value="ECO:0007669"/>
    <property type="project" value="InterPro"/>
</dbReference>
<keyword evidence="2" id="KW-0678">Repressor</keyword>
<evidence type="ECO:0000259" key="8">
    <source>
        <dbReference type="PROSITE" id="PS51457"/>
    </source>
</evidence>
<feature type="domain" description="BEN" evidence="8">
    <location>
        <begin position="758"/>
        <end position="854"/>
    </location>
</feature>
<accession>A0A8J2QPD2</accession>
<dbReference type="AlphaFoldDB" id="A0A8J2QPD2"/>
<keyword evidence="4" id="KW-0804">Transcription</keyword>
<dbReference type="GO" id="GO:0045746">
    <property type="term" value="P:negative regulation of Notch signaling pathway"/>
    <property type="evidence" value="ECO:0007669"/>
    <property type="project" value="InterPro"/>
</dbReference>
<dbReference type="SMART" id="SM01025">
    <property type="entry name" value="BEN"/>
    <property type="match status" value="4"/>
</dbReference>
<comment type="caution">
    <text evidence="9">The sequence shown here is derived from an EMBL/GenBank/DDBJ whole genome shotgun (WGS) entry which is preliminary data.</text>
</comment>
<dbReference type="PANTHER" id="PTHR35346:SF1">
    <property type="entry name" value="BEN DOMAIN-CONTAINING PROTEIN 6"/>
    <property type="match status" value="1"/>
</dbReference>
<keyword evidence="5" id="KW-0539">Nucleus</keyword>
<dbReference type="Pfam" id="PF10523">
    <property type="entry name" value="BEN"/>
    <property type="match status" value="4"/>
</dbReference>
<comment type="subcellular location">
    <subcellularLocation>
        <location evidence="1">Nucleus</location>
    </subcellularLocation>
</comment>
<feature type="region of interest" description="Disordered" evidence="7">
    <location>
        <begin position="198"/>
        <end position="232"/>
    </location>
</feature>
<evidence type="ECO:0000256" key="7">
    <source>
        <dbReference type="SAM" id="MobiDB-lite"/>
    </source>
</evidence>
<feature type="domain" description="BEN" evidence="8">
    <location>
        <begin position="70"/>
        <end position="207"/>
    </location>
</feature>
<feature type="compositionally biased region" description="Basic and acidic residues" evidence="7">
    <location>
        <begin position="122"/>
        <end position="137"/>
    </location>
</feature>